<evidence type="ECO:0000313" key="7">
    <source>
        <dbReference type="EMBL" id="SHI77261.1"/>
    </source>
</evidence>
<organism evidence="7 8">
    <name type="scientific">Desulfatibacillum alkenivorans DSM 16219</name>
    <dbReference type="NCBI Taxonomy" id="1121393"/>
    <lineage>
        <taxon>Bacteria</taxon>
        <taxon>Pseudomonadati</taxon>
        <taxon>Thermodesulfobacteriota</taxon>
        <taxon>Desulfobacteria</taxon>
        <taxon>Desulfobacterales</taxon>
        <taxon>Desulfatibacillaceae</taxon>
        <taxon>Desulfatibacillum</taxon>
    </lineage>
</organism>
<evidence type="ECO:0000259" key="6">
    <source>
        <dbReference type="PROSITE" id="PS50123"/>
    </source>
</evidence>
<keyword evidence="8" id="KW-1185">Reference proteome</keyword>
<accession>A0A1M6DVL1</accession>
<dbReference type="GO" id="GO:0008983">
    <property type="term" value="F:protein-glutamate O-methyltransferase activity"/>
    <property type="evidence" value="ECO:0007669"/>
    <property type="project" value="UniProtKB-EC"/>
</dbReference>
<dbReference type="PROSITE" id="PS50123">
    <property type="entry name" value="CHER"/>
    <property type="match status" value="1"/>
</dbReference>
<dbReference type="InterPro" id="IPR036804">
    <property type="entry name" value="CheR_N_sf"/>
</dbReference>
<dbReference type="RefSeq" id="WP_073472502.1">
    <property type="nucleotide sequence ID" value="NZ_FQZU01000002.1"/>
</dbReference>
<dbReference type="Pfam" id="PF01739">
    <property type="entry name" value="CheR"/>
    <property type="match status" value="1"/>
</dbReference>
<dbReference type="PRINTS" id="PR00996">
    <property type="entry name" value="CHERMTFRASE"/>
</dbReference>
<dbReference type="PANTHER" id="PTHR24422">
    <property type="entry name" value="CHEMOTAXIS PROTEIN METHYLTRANSFERASE"/>
    <property type="match status" value="1"/>
</dbReference>
<evidence type="ECO:0000256" key="2">
    <source>
        <dbReference type="ARBA" id="ARBA00012534"/>
    </source>
</evidence>
<dbReference type="SUPFAM" id="SSF53335">
    <property type="entry name" value="S-adenosyl-L-methionine-dependent methyltransferases"/>
    <property type="match status" value="1"/>
</dbReference>
<feature type="domain" description="CheR-type methyltransferase" evidence="6">
    <location>
        <begin position="10"/>
        <end position="291"/>
    </location>
</feature>
<evidence type="ECO:0000256" key="3">
    <source>
        <dbReference type="ARBA" id="ARBA00022603"/>
    </source>
</evidence>
<keyword evidence="4 7" id="KW-0808">Transferase</keyword>
<dbReference type="GO" id="GO:0032259">
    <property type="term" value="P:methylation"/>
    <property type="evidence" value="ECO:0007669"/>
    <property type="project" value="UniProtKB-KW"/>
</dbReference>
<dbReference type="Gene3D" id="3.40.50.150">
    <property type="entry name" value="Vaccinia Virus protein VP39"/>
    <property type="match status" value="1"/>
</dbReference>
<dbReference type="InterPro" id="IPR000780">
    <property type="entry name" value="CheR_MeTrfase"/>
</dbReference>
<gene>
    <name evidence="7" type="ORF">SAMN02745216_00470</name>
</gene>
<keyword evidence="5" id="KW-0949">S-adenosyl-L-methionine</keyword>
<dbReference type="AlphaFoldDB" id="A0A1M6DVL1"/>
<keyword evidence="3 7" id="KW-0489">Methyltransferase</keyword>
<dbReference type="EC" id="2.1.1.80" evidence="2"/>
<dbReference type="InterPro" id="IPR050903">
    <property type="entry name" value="Bact_Chemotaxis_MeTrfase"/>
</dbReference>
<name>A0A1M6DVL1_9BACT</name>
<dbReference type="EMBL" id="FQZU01000002">
    <property type="protein sequence ID" value="SHI77261.1"/>
    <property type="molecule type" value="Genomic_DNA"/>
</dbReference>
<dbReference type="SUPFAM" id="SSF47757">
    <property type="entry name" value="Chemotaxis receptor methyltransferase CheR, N-terminal domain"/>
    <property type="match status" value="1"/>
</dbReference>
<evidence type="ECO:0000256" key="4">
    <source>
        <dbReference type="ARBA" id="ARBA00022679"/>
    </source>
</evidence>
<sequence>MDFGRKQKTSRLQLREISPDEARRVCRFVLQIAGISLNSSKNRFLETRLNPLLEKYGIPDYWSLLTEAKADASGVMAQDIIDAVATNETRFFRDAGPFELFQYKIIPYLTANRLPDSTGKIPIRIWSAACSTGQEVYSLAMCLKESLSNLRNYKITLLGSDISQRALDRAKEGVYSKFETARGLDEARLKKFFTPEGNAYRIRAEIREMVSFKSVNLLEPVNGFKEWDLILCRNVAIYFRQDHRKWLFNQLANALEPDGFLVAGASESLAAMCSRFIPKMFSSCTYYQRRF</sequence>
<proteinExistence type="predicted"/>
<dbReference type="InterPro" id="IPR022642">
    <property type="entry name" value="CheR_C"/>
</dbReference>
<dbReference type="Proteomes" id="UP000183994">
    <property type="component" value="Unassembled WGS sequence"/>
</dbReference>
<evidence type="ECO:0000313" key="8">
    <source>
        <dbReference type="Proteomes" id="UP000183994"/>
    </source>
</evidence>
<dbReference type="Gene3D" id="1.10.155.10">
    <property type="entry name" value="Chemotaxis receptor methyltransferase CheR, N-terminal domain"/>
    <property type="match status" value="1"/>
</dbReference>
<dbReference type="STRING" id="1121393.SAMN02745216_00470"/>
<evidence type="ECO:0000256" key="5">
    <source>
        <dbReference type="ARBA" id="ARBA00022691"/>
    </source>
</evidence>
<evidence type="ECO:0000256" key="1">
    <source>
        <dbReference type="ARBA" id="ARBA00001541"/>
    </source>
</evidence>
<dbReference type="PANTHER" id="PTHR24422:SF21">
    <property type="entry name" value="CHEMOTAXIS PROTEIN METHYLTRANSFERASE 1"/>
    <property type="match status" value="1"/>
</dbReference>
<protein>
    <recommendedName>
        <fullName evidence="2">protein-glutamate O-methyltransferase</fullName>
        <ecNumber evidence="2">2.1.1.80</ecNumber>
    </recommendedName>
</protein>
<dbReference type="InterPro" id="IPR029063">
    <property type="entry name" value="SAM-dependent_MTases_sf"/>
</dbReference>
<dbReference type="OrthoDB" id="9786165at2"/>
<comment type="catalytic activity">
    <reaction evidence="1">
        <text>L-glutamyl-[protein] + S-adenosyl-L-methionine = [protein]-L-glutamate 5-O-methyl ester + S-adenosyl-L-homocysteine</text>
        <dbReference type="Rhea" id="RHEA:24452"/>
        <dbReference type="Rhea" id="RHEA-COMP:10208"/>
        <dbReference type="Rhea" id="RHEA-COMP:10311"/>
        <dbReference type="ChEBI" id="CHEBI:29973"/>
        <dbReference type="ChEBI" id="CHEBI:57856"/>
        <dbReference type="ChEBI" id="CHEBI:59789"/>
        <dbReference type="ChEBI" id="CHEBI:82795"/>
        <dbReference type="EC" id="2.1.1.80"/>
    </reaction>
</comment>
<dbReference type="SMART" id="SM00138">
    <property type="entry name" value="MeTrc"/>
    <property type="match status" value="1"/>
</dbReference>
<reference evidence="8" key="1">
    <citation type="submission" date="2016-11" db="EMBL/GenBank/DDBJ databases">
        <authorList>
            <person name="Varghese N."/>
            <person name="Submissions S."/>
        </authorList>
    </citation>
    <scope>NUCLEOTIDE SEQUENCE [LARGE SCALE GENOMIC DNA]</scope>
    <source>
        <strain evidence="8">DSM 16219</strain>
    </source>
</reference>